<dbReference type="GO" id="GO:0005524">
    <property type="term" value="F:ATP binding"/>
    <property type="evidence" value="ECO:0007669"/>
    <property type="project" value="UniProtKB-KW"/>
</dbReference>
<reference evidence="7" key="1">
    <citation type="submission" date="2021-02" db="EMBL/GenBank/DDBJ databases">
        <authorList>
            <person name="Nowell W R."/>
        </authorList>
    </citation>
    <scope>NUCLEOTIDE SEQUENCE</scope>
</reference>
<accession>A0A815GFV8</accession>
<dbReference type="InterPro" id="IPR050132">
    <property type="entry name" value="Gln/Glu-tRNA_Ligase"/>
</dbReference>
<evidence type="ECO:0000256" key="3">
    <source>
        <dbReference type="ARBA" id="ARBA00022840"/>
    </source>
</evidence>
<evidence type="ECO:0000256" key="5">
    <source>
        <dbReference type="ARBA" id="ARBA00023146"/>
    </source>
</evidence>
<evidence type="ECO:0000313" key="9">
    <source>
        <dbReference type="Proteomes" id="UP000663829"/>
    </source>
</evidence>
<keyword evidence="5" id="KW-0030">Aminoacyl-tRNA synthetase</keyword>
<dbReference type="EMBL" id="CAJOBC010057718">
    <property type="protein sequence ID" value="CAF4198865.1"/>
    <property type="molecule type" value="Genomic_DNA"/>
</dbReference>
<evidence type="ECO:0000256" key="4">
    <source>
        <dbReference type="ARBA" id="ARBA00022917"/>
    </source>
</evidence>
<keyword evidence="2" id="KW-0547">Nucleotide-binding</keyword>
<dbReference type="Proteomes" id="UP000681722">
    <property type="component" value="Unassembled WGS sequence"/>
</dbReference>
<evidence type="ECO:0000259" key="6">
    <source>
        <dbReference type="PROSITE" id="PS51185"/>
    </source>
</evidence>
<evidence type="ECO:0000313" key="8">
    <source>
        <dbReference type="EMBL" id="CAF4198865.1"/>
    </source>
</evidence>
<gene>
    <name evidence="7" type="ORF">GPM918_LOCUS30349</name>
    <name evidence="8" type="ORF">SRO942_LOCUS30959</name>
</gene>
<dbReference type="EMBL" id="CAJNOQ010014312">
    <property type="protein sequence ID" value="CAF1339282.1"/>
    <property type="molecule type" value="Genomic_DNA"/>
</dbReference>
<keyword evidence="3" id="KW-0067">ATP-binding</keyword>
<dbReference type="OrthoDB" id="1350766at2759"/>
<keyword evidence="1" id="KW-0436">Ligase</keyword>
<evidence type="ECO:0000256" key="2">
    <source>
        <dbReference type="ARBA" id="ARBA00022741"/>
    </source>
</evidence>
<proteinExistence type="predicted"/>
<dbReference type="PROSITE" id="PS51185">
    <property type="entry name" value="WHEP_TRS_2"/>
    <property type="match status" value="1"/>
</dbReference>
<dbReference type="GO" id="GO:0017102">
    <property type="term" value="C:methionyl glutamyl tRNA synthetase complex"/>
    <property type="evidence" value="ECO:0007669"/>
    <property type="project" value="TreeGrafter"/>
</dbReference>
<dbReference type="SMART" id="SM00991">
    <property type="entry name" value="WHEP-TRS"/>
    <property type="match status" value="1"/>
</dbReference>
<dbReference type="PANTHER" id="PTHR43097">
    <property type="entry name" value="GLUTAMINE-TRNA LIGASE"/>
    <property type="match status" value="1"/>
</dbReference>
<name>A0A815GFV8_9BILA</name>
<dbReference type="Proteomes" id="UP000663829">
    <property type="component" value="Unassembled WGS sequence"/>
</dbReference>
<dbReference type="AlphaFoldDB" id="A0A815GFV8"/>
<dbReference type="InterPro" id="IPR009068">
    <property type="entry name" value="uS15_NS1_RNA-bd_sf"/>
</dbReference>
<dbReference type="SUPFAM" id="SSF47060">
    <property type="entry name" value="S15/NS1 RNA-binding domain"/>
    <property type="match status" value="1"/>
</dbReference>
<dbReference type="SUPFAM" id="SSF50715">
    <property type="entry name" value="Ribosomal protein L25-like"/>
    <property type="match status" value="1"/>
</dbReference>
<dbReference type="Pfam" id="PF00458">
    <property type="entry name" value="WHEP-TRS"/>
    <property type="match status" value="1"/>
</dbReference>
<dbReference type="GO" id="GO:0006424">
    <property type="term" value="P:glutamyl-tRNA aminoacylation"/>
    <property type="evidence" value="ECO:0007669"/>
    <property type="project" value="TreeGrafter"/>
</dbReference>
<keyword evidence="9" id="KW-1185">Reference proteome</keyword>
<organism evidence="7 9">
    <name type="scientific">Didymodactylos carnosus</name>
    <dbReference type="NCBI Taxonomy" id="1234261"/>
    <lineage>
        <taxon>Eukaryota</taxon>
        <taxon>Metazoa</taxon>
        <taxon>Spiralia</taxon>
        <taxon>Gnathifera</taxon>
        <taxon>Rotifera</taxon>
        <taxon>Eurotatoria</taxon>
        <taxon>Bdelloidea</taxon>
        <taxon>Philodinida</taxon>
        <taxon>Philodinidae</taxon>
        <taxon>Didymodactylos</taxon>
    </lineage>
</organism>
<keyword evidence="4" id="KW-0648">Protein biosynthesis</keyword>
<dbReference type="InterPro" id="IPR000738">
    <property type="entry name" value="WHEP-TRS_dom"/>
</dbReference>
<dbReference type="GO" id="GO:0005829">
    <property type="term" value="C:cytosol"/>
    <property type="evidence" value="ECO:0007669"/>
    <property type="project" value="TreeGrafter"/>
</dbReference>
<dbReference type="GO" id="GO:0004818">
    <property type="term" value="F:glutamate-tRNA ligase activity"/>
    <property type="evidence" value="ECO:0007669"/>
    <property type="project" value="TreeGrafter"/>
</dbReference>
<dbReference type="Gene3D" id="1.10.287.10">
    <property type="entry name" value="S15/NS1, RNA-binding"/>
    <property type="match status" value="1"/>
</dbReference>
<evidence type="ECO:0000256" key="1">
    <source>
        <dbReference type="ARBA" id="ARBA00022598"/>
    </source>
</evidence>
<sequence>MMVEGLKQFITSQGSSCSIVPMDWDKLWAINYTYIDPVALYYTALNKKDLVDVKNASIGNKNVYYSQNILIEHDDAILLNENEIITLINWEILKLKDISTTESIETETQPDNKDYKKTVKLTWLAKTSQANFTPTKCVRFDNIMTKPSLEKDNKTFKFVNCSSKSKICRKEFQEFNIPIPEHSGEAIALKTEVNEQGTTVRTLKSDNVSKDKIDQAVKVLLNLKA</sequence>
<dbReference type="PANTHER" id="PTHR43097:SF5">
    <property type="entry name" value="GLUTAMATE--TRNA LIGASE"/>
    <property type="match status" value="1"/>
</dbReference>
<feature type="domain" description="WHEP-TRS" evidence="6">
    <location>
        <begin position="185"/>
        <end position="225"/>
    </location>
</feature>
<comment type="caution">
    <text evidence="7">The sequence shown here is derived from an EMBL/GenBank/DDBJ whole genome shotgun (WGS) entry which is preliminary data.</text>
</comment>
<protein>
    <recommendedName>
        <fullName evidence="6">WHEP-TRS domain-containing protein</fullName>
    </recommendedName>
</protein>
<evidence type="ECO:0000313" key="7">
    <source>
        <dbReference type="EMBL" id="CAF1339282.1"/>
    </source>
</evidence>
<dbReference type="InterPro" id="IPR011035">
    <property type="entry name" value="Ribosomal_bL25/Gln-tRNA_synth"/>
</dbReference>